<proteinExistence type="predicted"/>
<feature type="compositionally biased region" description="Polar residues" evidence="1">
    <location>
        <begin position="360"/>
        <end position="369"/>
    </location>
</feature>
<reference evidence="2 3" key="1">
    <citation type="journal article" date="2018" name="IMA Fungus">
        <title>IMA Genome-F 9: Draft genome sequence of Annulohypoxylon stygium, Aspergillus mulundensis, Berkeleyomyces basicola (syn. Thielaviopsis basicola), Ceratocystis smalleyi, two Cercospora beticola strains, Coleophoma cylindrospora, Fusarium fracticaudum, Phialophora cf. hyalina, and Morchella septimelata.</title>
        <authorList>
            <person name="Wingfield B.D."/>
            <person name="Bills G.F."/>
            <person name="Dong Y."/>
            <person name="Huang W."/>
            <person name="Nel W.J."/>
            <person name="Swalarsk-Parry B.S."/>
            <person name="Vaghefi N."/>
            <person name="Wilken P.M."/>
            <person name="An Z."/>
            <person name="de Beer Z.W."/>
            <person name="De Vos L."/>
            <person name="Chen L."/>
            <person name="Duong T.A."/>
            <person name="Gao Y."/>
            <person name="Hammerbacher A."/>
            <person name="Kikkert J.R."/>
            <person name="Li Y."/>
            <person name="Li H."/>
            <person name="Li K."/>
            <person name="Li Q."/>
            <person name="Liu X."/>
            <person name="Ma X."/>
            <person name="Naidoo K."/>
            <person name="Pethybridge S.J."/>
            <person name="Sun J."/>
            <person name="Steenkamp E.T."/>
            <person name="van der Nest M.A."/>
            <person name="van Wyk S."/>
            <person name="Wingfield M.J."/>
            <person name="Xiong C."/>
            <person name="Yue Q."/>
            <person name="Zhang X."/>
        </authorList>
    </citation>
    <scope>NUCLEOTIDE SEQUENCE [LARGE SCALE GENOMIC DNA]</scope>
    <source>
        <strain evidence="2 3">BP 5553</strain>
    </source>
</reference>
<sequence length="400" mass="44964">MATKLEELGDVFCAAGDQEVGNLLKTLRESPHRLRSLRAALLHGAGPGQSSNEFVEPSEPMKLLEKLPEEIWLGAFATASGEKLSEDQIQRVLRVVQAWASVDVKRLKADALIWAEDPSSFRRTNIRGPISHNLDLIAFYFDAFEQIENAPRLDPMRRKIILLKTFKLLQEEERSLRRRKKIQQKKGQNSSSAKPIATYRSMAIDAVAQRIWGKLPNEEYARRRKTLTRMTRHGEKWSLIRHRGLILGLGKSQLFEQRKWAPLEIMAINKYLESIPLYAIRHELEGAMQAIDQEYSYGGLQVPYQLSLDLPSSHPDGGGQSKEASNSPTYAAAGIPPVTERRSQDESANDQGCGLADTGMTDQVRQTVGDTRESHIPDVSQAQSGNGMSIVRTCKQRKPR</sequence>
<dbReference type="OrthoDB" id="3430204at2759"/>
<comment type="caution">
    <text evidence="2">The sequence shown here is derived from an EMBL/GenBank/DDBJ whole genome shotgun (WGS) entry which is preliminary data.</text>
</comment>
<dbReference type="RefSeq" id="XP_031864823.1">
    <property type="nucleotide sequence ID" value="XM_032019116.1"/>
</dbReference>
<dbReference type="Proteomes" id="UP000254866">
    <property type="component" value="Unassembled WGS sequence"/>
</dbReference>
<evidence type="ECO:0000313" key="3">
    <source>
        <dbReference type="Proteomes" id="UP000254866"/>
    </source>
</evidence>
<dbReference type="EMBL" id="NPIC01000016">
    <property type="protein sequence ID" value="RDL30215.1"/>
    <property type="molecule type" value="Genomic_DNA"/>
</dbReference>
<dbReference type="GeneID" id="43603342"/>
<feature type="region of interest" description="Disordered" evidence="1">
    <location>
        <begin position="308"/>
        <end position="400"/>
    </location>
</feature>
<gene>
    <name evidence="2" type="ORF">BP5553_10493</name>
</gene>
<organism evidence="2 3">
    <name type="scientific">Venustampulla echinocandica</name>
    <dbReference type="NCBI Taxonomy" id="2656787"/>
    <lineage>
        <taxon>Eukaryota</taxon>
        <taxon>Fungi</taxon>
        <taxon>Dikarya</taxon>
        <taxon>Ascomycota</taxon>
        <taxon>Pezizomycotina</taxon>
        <taxon>Leotiomycetes</taxon>
        <taxon>Helotiales</taxon>
        <taxon>Pleuroascaceae</taxon>
        <taxon>Venustampulla</taxon>
    </lineage>
</organism>
<protein>
    <submittedName>
        <fullName evidence="2">Uncharacterized protein</fullName>
    </submittedName>
</protein>
<accession>A0A370T9G5</accession>
<evidence type="ECO:0000256" key="1">
    <source>
        <dbReference type="SAM" id="MobiDB-lite"/>
    </source>
</evidence>
<keyword evidence="3" id="KW-1185">Reference proteome</keyword>
<dbReference type="AlphaFoldDB" id="A0A370T9G5"/>
<name>A0A370T9G5_9HELO</name>
<evidence type="ECO:0000313" key="2">
    <source>
        <dbReference type="EMBL" id="RDL30215.1"/>
    </source>
</evidence>